<dbReference type="Proteomes" id="UP000322917">
    <property type="component" value="Unassembled WGS sequence"/>
</dbReference>
<proteinExistence type="predicted"/>
<sequence length="65" mass="7625">MDSLKYNNEGYRDETARQAIHKVETEETRRLKAALKAARAALHEYGFDTADRITLIDLRSRKIFR</sequence>
<protein>
    <submittedName>
        <fullName evidence="1">Uncharacterized protein</fullName>
    </submittedName>
</protein>
<evidence type="ECO:0000313" key="1">
    <source>
        <dbReference type="EMBL" id="SHJ24244.1"/>
    </source>
</evidence>
<dbReference type="AlphaFoldDB" id="A0A1M6HQ60"/>
<organism evidence="1 2">
    <name type="scientific">Propionispora hippei DSM 15287</name>
    <dbReference type="NCBI Taxonomy" id="1123003"/>
    <lineage>
        <taxon>Bacteria</taxon>
        <taxon>Bacillati</taxon>
        <taxon>Bacillota</taxon>
        <taxon>Negativicutes</taxon>
        <taxon>Selenomonadales</taxon>
        <taxon>Sporomusaceae</taxon>
        <taxon>Propionispora</taxon>
    </lineage>
</organism>
<evidence type="ECO:0000313" key="2">
    <source>
        <dbReference type="Proteomes" id="UP000322917"/>
    </source>
</evidence>
<name>A0A1M6HQ60_9FIRM</name>
<gene>
    <name evidence="1" type="ORF">SAMN02745170_02059</name>
</gene>
<accession>A0A1M6HQ60</accession>
<keyword evidence="2" id="KW-1185">Reference proteome</keyword>
<dbReference type="RefSeq" id="WP_149734812.1">
    <property type="nucleotide sequence ID" value="NZ_FQZD01000014.1"/>
</dbReference>
<reference evidence="1 2" key="1">
    <citation type="submission" date="2016-11" db="EMBL/GenBank/DDBJ databases">
        <authorList>
            <person name="Varghese N."/>
            <person name="Submissions S."/>
        </authorList>
    </citation>
    <scope>NUCLEOTIDE SEQUENCE [LARGE SCALE GENOMIC DNA]</scope>
    <source>
        <strain evidence="1 2">DSM 15287</strain>
    </source>
</reference>
<dbReference type="EMBL" id="FQZD01000014">
    <property type="protein sequence ID" value="SHJ24244.1"/>
    <property type="molecule type" value="Genomic_DNA"/>
</dbReference>